<sequence length="153" mass="16704">MWPIIIVLLVLAMLIGPVMLMQPSKAQKRLAALRQQATTLGLKVGASNVKAPDGAPCWAYWLPVTEQNALEPVLLERKNYEHGLHIAKYWFVKQGSGTKLPAPVASVLLELPSSVHMLELNEHAIGVHWTEHGGSETLEQIAGNLRAMSVALS</sequence>
<evidence type="ECO:0000313" key="1">
    <source>
        <dbReference type="EMBL" id="BCD98415.1"/>
    </source>
</evidence>
<organism evidence="1 2">
    <name type="scientific">Marinagarivorans cellulosilyticus</name>
    <dbReference type="NCBI Taxonomy" id="2721545"/>
    <lineage>
        <taxon>Bacteria</taxon>
        <taxon>Pseudomonadati</taxon>
        <taxon>Pseudomonadota</taxon>
        <taxon>Gammaproteobacteria</taxon>
        <taxon>Cellvibrionales</taxon>
        <taxon>Cellvibrionaceae</taxon>
        <taxon>Marinagarivorans</taxon>
    </lineage>
</organism>
<protein>
    <submittedName>
        <fullName evidence="1">Uncharacterized protein</fullName>
    </submittedName>
</protein>
<dbReference type="AlphaFoldDB" id="A0AAN2BKX3"/>
<dbReference type="RefSeq" id="WP_236982726.1">
    <property type="nucleotide sequence ID" value="NZ_AP023086.1"/>
</dbReference>
<evidence type="ECO:0000313" key="2">
    <source>
        <dbReference type="Proteomes" id="UP001320119"/>
    </source>
</evidence>
<dbReference type="Proteomes" id="UP001320119">
    <property type="component" value="Chromosome"/>
</dbReference>
<proteinExistence type="predicted"/>
<dbReference type="KEGG" id="marq:MARGE09_P2616"/>
<name>A0AAN2BKX3_9GAMM</name>
<reference evidence="1 2" key="1">
    <citation type="journal article" date="2022" name="IScience">
        <title>An ultrasensitive nanofiber-based assay for enzymatic hydrolysis and deep-sea microbial degradation of cellulose.</title>
        <authorList>
            <person name="Tsudome M."/>
            <person name="Tachioka M."/>
            <person name="Miyazaki M."/>
            <person name="Uchimura K."/>
            <person name="Tsuda M."/>
            <person name="Takaki Y."/>
            <person name="Deguchi S."/>
        </authorList>
    </citation>
    <scope>NUCLEOTIDE SEQUENCE [LARGE SCALE GENOMIC DNA]</scope>
    <source>
        <strain evidence="1 2">GE09</strain>
    </source>
</reference>
<keyword evidence="2" id="KW-1185">Reference proteome</keyword>
<accession>A0AAN2BKX3</accession>
<dbReference type="EMBL" id="AP023086">
    <property type="protein sequence ID" value="BCD98415.1"/>
    <property type="molecule type" value="Genomic_DNA"/>
</dbReference>
<gene>
    <name evidence="1" type="ORF">MARGE09_P2616</name>
</gene>